<dbReference type="SMART" id="SM00875">
    <property type="entry name" value="BACK"/>
    <property type="match status" value="1"/>
</dbReference>
<protein>
    <recommendedName>
        <fullName evidence="3">BTB domain-containing protein</fullName>
    </recommendedName>
</protein>
<reference evidence="4 5" key="1">
    <citation type="submission" date="2022-05" db="EMBL/GenBank/DDBJ databases">
        <authorList>
            <consortium name="Genoscope - CEA"/>
            <person name="William W."/>
        </authorList>
    </citation>
    <scope>NUCLEOTIDE SEQUENCE [LARGE SCALE GENOMIC DNA]</scope>
</reference>
<name>A0AAU9X6Z3_9CNID</name>
<comment type="caution">
    <text evidence="4">The sequence shown here is derived from an EMBL/GenBank/DDBJ whole genome shotgun (WGS) entry which is preliminary data.</text>
</comment>
<dbReference type="SUPFAM" id="SSF54695">
    <property type="entry name" value="POZ domain"/>
    <property type="match status" value="1"/>
</dbReference>
<keyword evidence="1" id="KW-0880">Kelch repeat</keyword>
<dbReference type="InterPro" id="IPR015915">
    <property type="entry name" value="Kelch-typ_b-propeller"/>
</dbReference>
<dbReference type="Pfam" id="PF01344">
    <property type="entry name" value="Kelch_1"/>
    <property type="match status" value="2"/>
</dbReference>
<dbReference type="InterPro" id="IPR017096">
    <property type="entry name" value="BTB-kelch_protein"/>
</dbReference>
<evidence type="ECO:0000313" key="5">
    <source>
        <dbReference type="Proteomes" id="UP001159428"/>
    </source>
</evidence>
<keyword evidence="2" id="KW-0677">Repeat</keyword>
<keyword evidence="5" id="KW-1185">Reference proteome</keyword>
<dbReference type="SMART" id="SM00225">
    <property type="entry name" value="BTB"/>
    <property type="match status" value="1"/>
</dbReference>
<dbReference type="PANTHER" id="PTHR45632:SF3">
    <property type="entry name" value="KELCH-LIKE PROTEIN 32"/>
    <property type="match status" value="1"/>
</dbReference>
<dbReference type="EMBL" id="CALNXJ010000032">
    <property type="protein sequence ID" value="CAH3138702.1"/>
    <property type="molecule type" value="Genomic_DNA"/>
</dbReference>
<dbReference type="PANTHER" id="PTHR45632">
    <property type="entry name" value="LD33804P"/>
    <property type="match status" value="1"/>
</dbReference>
<dbReference type="Proteomes" id="UP001159428">
    <property type="component" value="Unassembled WGS sequence"/>
</dbReference>
<dbReference type="Gene3D" id="2.120.10.80">
    <property type="entry name" value="Kelch-type beta propeller"/>
    <property type="match status" value="1"/>
</dbReference>
<dbReference type="InterPro" id="IPR011705">
    <property type="entry name" value="BACK"/>
</dbReference>
<evidence type="ECO:0000259" key="3">
    <source>
        <dbReference type="PROSITE" id="PS50097"/>
    </source>
</evidence>
<evidence type="ECO:0000313" key="4">
    <source>
        <dbReference type="EMBL" id="CAH3138702.1"/>
    </source>
</evidence>
<dbReference type="InterPro" id="IPR006652">
    <property type="entry name" value="Kelch_1"/>
</dbReference>
<dbReference type="Gene3D" id="3.30.710.10">
    <property type="entry name" value="Potassium Channel Kv1.1, Chain A"/>
    <property type="match status" value="1"/>
</dbReference>
<organism evidence="4 5">
    <name type="scientific">Pocillopora meandrina</name>
    <dbReference type="NCBI Taxonomy" id="46732"/>
    <lineage>
        <taxon>Eukaryota</taxon>
        <taxon>Metazoa</taxon>
        <taxon>Cnidaria</taxon>
        <taxon>Anthozoa</taxon>
        <taxon>Hexacorallia</taxon>
        <taxon>Scleractinia</taxon>
        <taxon>Astrocoeniina</taxon>
        <taxon>Pocilloporidae</taxon>
        <taxon>Pocillopora</taxon>
    </lineage>
</organism>
<dbReference type="SUPFAM" id="SSF117281">
    <property type="entry name" value="Kelch motif"/>
    <property type="match status" value="1"/>
</dbReference>
<dbReference type="Pfam" id="PF00651">
    <property type="entry name" value="BTB"/>
    <property type="match status" value="1"/>
</dbReference>
<dbReference type="CDD" id="cd18186">
    <property type="entry name" value="BTB_POZ_ZBTB_KLHL-like"/>
    <property type="match status" value="1"/>
</dbReference>
<dbReference type="Pfam" id="PF07707">
    <property type="entry name" value="BACK"/>
    <property type="match status" value="1"/>
</dbReference>
<evidence type="ECO:0000256" key="2">
    <source>
        <dbReference type="ARBA" id="ARBA00022737"/>
    </source>
</evidence>
<dbReference type="PROSITE" id="PS50097">
    <property type="entry name" value="BTB"/>
    <property type="match status" value="1"/>
</dbReference>
<dbReference type="AlphaFoldDB" id="A0AAU9X6Z3"/>
<accession>A0AAU9X6Z3</accession>
<gene>
    <name evidence="4" type="ORF">PMEA_00018567</name>
</gene>
<proteinExistence type="predicted"/>
<feature type="domain" description="BTB" evidence="3">
    <location>
        <begin position="27"/>
        <end position="96"/>
    </location>
</feature>
<dbReference type="InterPro" id="IPR011333">
    <property type="entry name" value="SKP1/BTB/POZ_sf"/>
</dbReference>
<dbReference type="PIRSF" id="PIRSF037037">
    <property type="entry name" value="Kelch-like_protein_gigaxonin"/>
    <property type="match status" value="1"/>
</dbReference>
<sequence>MGKDLDLVYSREMFQNLTKMRENHCYTDVTLRVKGKIFHAHKVLLATSSRFFDAMFSAELKESTQNEVELQGEDLTAEAFETILNFIYSSVLPLTEDNVLDVLEAADHLQILSVVKKCSLFIGNNLSRDKFHMETQLKIHRVAERHNLTELREESLQALALKFGEICEEDGFMKNITVDELELLLPRNDLSVPSETFLFTTVITWMKYDKENRLPHAPRLLNKVRLALVDIMVVLSELESEEFKDIPECFSLMHNSLSQHVRPFLFSSFAQEKGMPRLSSKALVSLSCLSEVKYFDSVSKSWKPFPGLELPSLQIKPAALYTGNYLFLFDEKDVHQHQLDTHTWRTLPPMKNTHCDFQVCMLEDFLYVISGSEVNHTVVSERFSFSKKTWQRLSFHIDQGLYGCAVAVHNGYIYSIGGSWAEGGADRGVFRFNPMKNEWTKLAGTVYSHTQACAFEAGGRLYVAGGKTDPPSKRQRGLVPSSYVEVYDEENNLWCSVPQPHIPPGNFGAVEIEDHIYFILGNIAFDSGIRIGAEEVYHVNIEDWEPISQNDTDAVFVYMPVNRTETDQMKQELTENHEASDELLLENS</sequence>
<dbReference type="InterPro" id="IPR000210">
    <property type="entry name" value="BTB/POZ_dom"/>
</dbReference>
<dbReference type="Gene3D" id="1.25.40.420">
    <property type="match status" value="1"/>
</dbReference>
<dbReference type="SMART" id="SM00612">
    <property type="entry name" value="Kelch"/>
    <property type="match status" value="3"/>
</dbReference>
<evidence type="ECO:0000256" key="1">
    <source>
        <dbReference type="ARBA" id="ARBA00022441"/>
    </source>
</evidence>